<dbReference type="Gene3D" id="3.30.750.24">
    <property type="entry name" value="STAS domain"/>
    <property type="match status" value="1"/>
</dbReference>
<dbReference type="InterPro" id="IPR029016">
    <property type="entry name" value="GAF-like_dom_sf"/>
</dbReference>
<dbReference type="OrthoDB" id="1120027at2"/>
<feature type="domain" description="STAS" evidence="1">
    <location>
        <begin position="165"/>
        <end position="251"/>
    </location>
</feature>
<dbReference type="InterPro" id="IPR036513">
    <property type="entry name" value="STAS_dom_sf"/>
</dbReference>
<gene>
    <name evidence="2" type="ORF">FZC78_03880</name>
</gene>
<evidence type="ECO:0000313" key="2">
    <source>
        <dbReference type="EMBL" id="TYS19122.1"/>
    </source>
</evidence>
<dbReference type="SUPFAM" id="SSF52091">
    <property type="entry name" value="SpoIIaa-like"/>
    <property type="match status" value="1"/>
</dbReference>
<evidence type="ECO:0000313" key="3">
    <source>
        <dbReference type="Proteomes" id="UP000322267"/>
    </source>
</evidence>
<dbReference type="Pfam" id="PF01740">
    <property type="entry name" value="STAS"/>
    <property type="match status" value="1"/>
</dbReference>
<dbReference type="InterPro" id="IPR003018">
    <property type="entry name" value="GAF"/>
</dbReference>
<dbReference type="InterPro" id="IPR002645">
    <property type="entry name" value="STAS_dom"/>
</dbReference>
<protein>
    <submittedName>
        <fullName evidence="2">Anti-anti-sigma factor</fullName>
    </submittedName>
</protein>
<dbReference type="PANTHER" id="PTHR33745:SF8">
    <property type="entry name" value="BLUE-LIGHT PHOTORECEPTOR"/>
    <property type="match status" value="1"/>
</dbReference>
<accession>A0A5D4P2Y2</accession>
<dbReference type="EMBL" id="VTEI01000002">
    <property type="protein sequence ID" value="TYS19122.1"/>
    <property type="molecule type" value="Genomic_DNA"/>
</dbReference>
<organism evidence="2 3">
    <name type="scientific">Rossellomorea vietnamensis</name>
    <dbReference type="NCBI Taxonomy" id="218284"/>
    <lineage>
        <taxon>Bacteria</taxon>
        <taxon>Bacillati</taxon>
        <taxon>Bacillota</taxon>
        <taxon>Bacilli</taxon>
        <taxon>Bacillales</taxon>
        <taxon>Bacillaceae</taxon>
        <taxon>Rossellomorea</taxon>
    </lineage>
</organism>
<dbReference type="Pfam" id="PF01590">
    <property type="entry name" value="GAF"/>
    <property type="match status" value="1"/>
</dbReference>
<name>A0A5D4P2Y2_9BACI</name>
<dbReference type="PANTHER" id="PTHR33745">
    <property type="entry name" value="RSBT ANTAGONIST PROTEIN RSBS-RELATED"/>
    <property type="match status" value="1"/>
</dbReference>
<evidence type="ECO:0000259" key="1">
    <source>
        <dbReference type="PROSITE" id="PS50801"/>
    </source>
</evidence>
<sequence>MSSKYNLSSTDFPSLKTASKKMFRSIGERLNVNTAYVTKRGKTAMTVLSSFNEKEEIIPEGYSVEYGGTYCRLIISSGESALNTIDLTEDLLTKELEVTSQLNVKGFMGVTLYDHEGNVFGTLCVMDRDRREFSANDKDYLKSMAEVLSHVIHLDQTQFSLGFLNVPIIPITKGISVISIQGIIDDSRASKITHDVLAYGTRNDADCFIIDLSGLVILDGVFPDVLADLAASLQLMGIDIILTGVTPEIAKYEGNNRSLQSPSIIKTATLESALEHIGFYLIEK</sequence>
<dbReference type="Gene3D" id="3.30.450.40">
    <property type="match status" value="1"/>
</dbReference>
<comment type="caution">
    <text evidence="2">The sequence shown here is derived from an EMBL/GenBank/DDBJ whole genome shotgun (WGS) entry which is preliminary data.</text>
</comment>
<dbReference type="PROSITE" id="PS50801">
    <property type="entry name" value="STAS"/>
    <property type="match status" value="1"/>
</dbReference>
<dbReference type="Proteomes" id="UP000322267">
    <property type="component" value="Unassembled WGS sequence"/>
</dbReference>
<dbReference type="CDD" id="cd07041">
    <property type="entry name" value="STAS_RsbR_RsbS_like"/>
    <property type="match status" value="1"/>
</dbReference>
<reference evidence="2 3" key="1">
    <citation type="submission" date="2019-08" db="EMBL/GenBank/DDBJ databases">
        <title>Bacillus genomes from the desert of Cuatro Cienegas, Coahuila.</title>
        <authorList>
            <person name="Olmedo-Alvarez G."/>
        </authorList>
    </citation>
    <scope>NUCLEOTIDE SEQUENCE [LARGE SCALE GENOMIC DNA]</scope>
    <source>
        <strain evidence="2 3">CH34_1T</strain>
    </source>
</reference>
<dbReference type="InterPro" id="IPR051932">
    <property type="entry name" value="Bact_StressResp_Reg"/>
</dbReference>
<dbReference type="AlphaFoldDB" id="A0A5D4P2Y2"/>
<dbReference type="SUPFAM" id="SSF55781">
    <property type="entry name" value="GAF domain-like"/>
    <property type="match status" value="1"/>
</dbReference>
<proteinExistence type="predicted"/>